<reference evidence="2" key="1">
    <citation type="submission" date="2019-08" db="EMBL/GenBank/DDBJ databases">
        <title>The genome of the North American firefly Photinus pyralis.</title>
        <authorList>
            <consortium name="Photinus pyralis genome working group"/>
            <person name="Fallon T.R."/>
            <person name="Sander Lower S.E."/>
            <person name="Weng J.-K."/>
        </authorList>
    </citation>
    <scope>NUCLEOTIDE SEQUENCE</scope>
    <source>
        <strain evidence="2">TRF0915ILg1</strain>
        <tissue evidence="2">Whole body</tissue>
    </source>
</reference>
<evidence type="ECO:0000256" key="1">
    <source>
        <dbReference type="SAM" id="MobiDB-lite"/>
    </source>
</evidence>
<dbReference type="OrthoDB" id="413361at2759"/>
<feature type="region of interest" description="Disordered" evidence="1">
    <location>
        <begin position="155"/>
        <end position="180"/>
    </location>
</feature>
<evidence type="ECO:0000313" key="2">
    <source>
        <dbReference type="EMBL" id="KAF2885291.1"/>
    </source>
</evidence>
<proteinExistence type="predicted"/>
<sequence length="180" mass="20589">MSRHGVHLTEGEFCDGCALRHIGVHFVNASVEKEYKTIVESAHSMLQSFNLPKLLWEETCNKAVCLLTLTEPSDDGNKTPVQIWTGKTVRDLKHLKVFGTQAKTTKSECQNERCTSISQHVRFKLKKTLTVKDISSTEEDNDVFFKVHDEKTICSESEYENENTNRHDERSLTTEPEDEN</sequence>
<dbReference type="Proteomes" id="UP000801492">
    <property type="component" value="Unassembled WGS sequence"/>
</dbReference>
<organism evidence="2 3">
    <name type="scientific">Ignelater luminosus</name>
    <name type="common">Cucubano</name>
    <name type="synonym">Pyrophorus luminosus</name>
    <dbReference type="NCBI Taxonomy" id="2038154"/>
    <lineage>
        <taxon>Eukaryota</taxon>
        <taxon>Metazoa</taxon>
        <taxon>Ecdysozoa</taxon>
        <taxon>Arthropoda</taxon>
        <taxon>Hexapoda</taxon>
        <taxon>Insecta</taxon>
        <taxon>Pterygota</taxon>
        <taxon>Neoptera</taxon>
        <taxon>Endopterygota</taxon>
        <taxon>Coleoptera</taxon>
        <taxon>Polyphaga</taxon>
        <taxon>Elateriformia</taxon>
        <taxon>Elateroidea</taxon>
        <taxon>Elateridae</taxon>
        <taxon>Agrypninae</taxon>
        <taxon>Pyrophorini</taxon>
        <taxon>Ignelater</taxon>
    </lineage>
</organism>
<gene>
    <name evidence="2" type="ORF">ILUMI_20879</name>
</gene>
<dbReference type="AlphaFoldDB" id="A0A8K0CGM8"/>
<dbReference type="EMBL" id="VTPC01089972">
    <property type="protein sequence ID" value="KAF2885291.1"/>
    <property type="molecule type" value="Genomic_DNA"/>
</dbReference>
<name>A0A8K0CGM8_IGNLU</name>
<protein>
    <submittedName>
        <fullName evidence="2">Uncharacterized protein</fullName>
    </submittedName>
</protein>
<accession>A0A8K0CGM8</accession>
<feature type="compositionally biased region" description="Basic and acidic residues" evidence="1">
    <location>
        <begin position="163"/>
        <end position="172"/>
    </location>
</feature>
<comment type="caution">
    <text evidence="2">The sequence shown here is derived from an EMBL/GenBank/DDBJ whole genome shotgun (WGS) entry which is preliminary data.</text>
</comment>
<evidence type="ECO:0000313" key="3">
    <source>
        <dbReference type="Proteomes" id="UP000801492"/>
    </source>
</evidence>
<keyword evidence="3" id="KW-1185">Reference proteome</keyword>